<dbReference type="GeneID" id="54485002"/>
<accession>A0A6A6W984</accession>
<keyword evidence="2" id="KW-1185">Reference proteome</keyword>
<evidence type="ECO:0000313" key="2">
    <source>
        <dbReference type="Proteomes" id="UP000799437"/>
    </source>
</evidence>
<proteinExistence type="predicted"/>
<evidence type="ECO:0000313" key="1">
    <source>
        <dbReference type="EMBL" id="KAF2758759.1"/>
    </source>
</evidence>
<protein>
    <submittedName>
        <fullName evidence="1">Uncharacterized protein</fullName>
    </submittedName>
</protein>
<name>A0A6A6W984_9PEZI</name>
<dbReference type="EMBL" id="ML996571">
    <property type="protein sequence ID" value="KAF2758759.1"/>
    <property type="molecule type" value="Genomic_DNA"/>
</dbReference>
<dbReference type="Proteomes" id="UP000799437">
    <property type="component" value="Unassembled WGS sequence"/>
</dbReference>
<gene>
    <name evidence="1" type="ORF">EJ05DRAFT_476073</name>
</gene>
<dbReference type="AlphaFoldDB" id="A0A6A6W984"/>
<reference evidence="1" key="1">
    <citation type="journal article" date="2020" name="Stud. Mycol.">
        <title>101 Dothideomycetes genomes: a test case for predicting lifestyles and emergence of pathogens.</title>
        <authorList>
            <person name="Haridas S."/>
            <person name="Albert R."/>
            <person name="Binder M."/>
            <person name="Bloem J."/>
            <person name="Labutti K."/>
            <person name="Salamov A."/>
            <person name="Andreopoulos B."/>
            <person name="Baker S."/>
            <person name="Barry K."/>
            <person name="Bills G."/>
            <person name="Bluhm B."/>
            <person name="Cannon C."/>
            <person name="Castanera R."/>
            <person name="Culley D."/>
            <person name="Daum C."/>
            <person name="Ezra D."/>
            <person name="Gonzalez J."/>
            <person name="Henrissat B."/>
            <person name="Kuo A."/>
            <person name="Liang C."/>
            <person name="Lipzen A."/>
            <person name="Lutzoni F."/>
            <person name="Magnuson J."/>
            <person name="Mondo S."/>
            <person name="Nolan M."/>
            <person name="Ohm R."/>
            <person name="Pangilinan J."/>
            <person name="Park H.-J."/>
            <person name="Ramirez L."/>
            <person name="Alfaro M."/>
            <person name="Sun H."/>
            <person name="Tritt A."/>
            <person name="Yoshinaga Y."/>
            <person name="Zwiers L.-H."/>
            <person name="Turgeon B."/>
            <person name="Goodwin S."/>
            <person name="Spatafora J."/>
            <person name="Crous P."/>
            <person name="Grigoriev I."/>
        </authorList>
    </citation>
    <scope>NUCLEOTIDE SEQUENCE</scope>
    <source>
        <strain evidence="1">CBS 121739</strain>
    </source>
</reference>
<sequence>MGSKTVLFFYQDHCSSPNKSVLDKWNAVLGALGCTPHAGGFRGASLQRPPSFGSGPSVCFLHAGFGISAQECTIGFTCRTVSYQTRRWGLANPPSLSIMQ</sequence>
<dbReference type="RefSeq" id="XP_033601210.1">
    <property type="nucleotide sequence ID" value="XM_033743948.1"/>
</dbReference>
<organism evidence="1 2">
    <name type="scientific">Pseudovirgaria hyperparasitica</name>
    <dbReference type="NCBI Taxonomy" id="470096"/>
    <lineage>
        <taxon>Eukaryota</taxon>
        <taxon>Fungi</taxon>
        <taxon>Dikarya</taxon>
        <taxon>Ascomycota</taxon>
        <taxon>Pezizomycotina</taxon>
        <taxon>Dothideomycetes</taxon>
        <taxon>Dothideomycetes incertae sedis</taxon>
        <taxon>Acrospermales</taxon>
        <taxon>Acrospermaceae</taxon>
        <taxon>Pseudovirgaria</taxon>
    </lineage>
</organism>